<evidence type="ECO:0000256" key="5">
    <source>
        <dbReference type="RuleBase" id="RU000589"/>
    </source>
</evidence>
<dbReference type="EC" id="3.1.1.11" evidence="5"/>
<sequence>MDQTGGPQTSLVLNLVDKANLVVAKEGSGDYTTISAAVAASAKLRSGTSRYVMHVKAGIYNENVQITESTKNLMLIGDGIGATIVTSSRNTKDGSTTFRGCWRWLHWSGHDVSEHGRATEESGGCPSVGSDLSVFYRCSFEGYQDTLYVHSQRQFYRNYDIYGTVDFIFGDAAIVFQSCNIFVRKPLANQKNTVTAQGRSDPNENTGISIYGSVITAASDLKPVQGAFKTYLGRPWRKYSRTVVMKTSLDSVINPAEWLTSLIWHVYCANDLGAETLR</sequence>
<dbReference type="PROSITE" id="PS00503">
    <property type="entry name" value="PECTINESTERASE_2"/>
    <property type="match status" value="1"/>
</dbReference>
<comment type="function">
    <text evidence="5">Acts in the modification of cell walls via demethylesterification of cell wall pectin.</text>
</comment>
<feature type="active site" evidence="4">
    <location>
        <position position="166"/>
    </location>
</feature>
<feature type="domain" description="Pectinesterase catalytic" evidence="6">
    <location>
        <begin position="20"/>
        <end position="260"/>
    </location>
</feature>
<gene>
    <name evidence="7" type="ORF">CB5_LOCUS5045</name>
</gene>
<dbReference type="SUPFAM" id="SSF51126">
    <property type="entry name" value="Pectin lyase-like"/>
    <property type="match status" value="1"/>
</dbReference>
<dbReference type="PANTHER" id="PTHR31707">
    <property type="entry name" value="PECTINESTERASE"/>
    <property type="match status" value="1"/>
</dbReference>
<dbReference type="InterPro" id="IPR011050">
    <property type="entry name" value="Pectin_lyase_fold/virulence"/>
</dbReference>
<comment type="pathway">
    <text evidence="1 5">Glycan metabolism; pectin degradation; 2-dehydro-3-deoxy-D-gluconate from pectin: step 1/5.</text>
</comment>
<dbReference type="EMBL" id="LR862141">
    <property type="protein sequence ID" value="CAD1821834.1"/>
    <property type="molecule type" value="Genomic_DNA"/>
</dbReference>
<comment type="subcellular location">
    <subcellularLocation>
        <location evidence="5">Secreted</location>
        <location evidence="5">Cell wall</location>
    </subcellularLocation>
</comment>
<keyword evidence="5" id="KW-0134">Cell wall</keyword>
<evidence type="ECO:0000256" key="4">
    <source>
        <dbReference type="PROSITE-ProRule" id="PRU10040"/>
    </source>
</evidence>
<dbReference type="InterPro" id="IPR000070">
    <property type="entry name" value="Pectinesterase_cat"/>
</dbReference>
<accession>A0A6V7NTW6</accession>
<keyword evidence="2 5" id="KW-0378">Hydrolase</keyword>
<evidence type="ECO:0000256" key="1">
    <source>
        <dbReference type="ARBA" id="ARBA00005184"/>
    </source>
</evidence>
<dbReference type="GO" id="GO:0042545">
    <property type="term" value="P:cell wall modification"/>
    <property type="evidence" value="ECO:0007669"/>
    <property type="project" value="UniProtKB-UniRule"/>
</dbReference>
<name>A0A6V7NTW6_ANACO</name>
<dbReference type="AlphaFoldDB" id="A0A6V7NTW6"/>
<dbReference type="GO" id="GO:0030599">
    <property type="term" value="F:pectinesterase activity"/>
    <property type="evidence" value="ECO:0007669"/>
    <property type="project" value="UniProtKB-UniRule"/>
</dbReference>
<dbReference type="PROSITE" id="PS00800">
    <property type="entry name" value="PECTINESTERASE_1"/>
    <property type="match status" value="1"/>
</dbReference>
<dbReference type="FunFam" id="2.160.20.10:FF:000092">
    <property type="entry name" value="Putative pectinesterase 57"/>
    <property type="match status" value="1"/>
</dbReference>
<comment type="catalytic activity">
    <reaction evidence="5">
        <text>[(1-&gt;4)-alpha-D-galacturonosyl methyl ester](n) + n H2O = [(1-&gt;4)-alpha-D-galacturonosyl](n) + n methanol + n H(+)</text>
        <dbReference type="Rhea" id="RHEA:22380"/>
        <dbReference type="Rhea" id="RHEA-COMP:14570"/>
        <dbReference type="Rhea" id="RHEA-COMP:14573"/>
        <dbReference type="ChEBI" id="CHEBI:15377"/>
        <dbReference type="ChEBI" id="CHEBI:15378"/>
        <dbReference type="ChEBI" id="CHEBI:17790"/>
        <dbReference type="ChEBI" id="CHEBI:140522"/>
        <dbReference type="ChEBI" id="CHEBI:140523"/>
        <dbReference type="EC" id="3.1.1.11"/>
    </reaction>
</comment>
<dbReference type="InterPro" id="IPR033131">
    <property type="entry name" value="Pectinesterase_Asp_AS"/>
</dbReference>
<evidence type="ECO:0000256" key="3">
    <source>
        <dbReference type="ARBA" id="ARBA00023085"/>
    </source>
</evidence>
<reference evidence="7" key="1">
    <citation type="submission" date="2020-07" db="EMBL/GenBank/DDBJ databases">
        <authorList>
            <person name="Lin J."/>
        </authorList>
    </citation>
    <scope>NUCLEOTIDE SEQUENCE</scope>
</reference>
<keyword evidence="5" id="KW-0961">Cell wall biogenesis/degradation</keyword>
<evidence type="ECO:0000256" key="2">
    <source>
        <dbReference type="ARBA" id="ARBA00022801"/>
    </source>
</evidence>
<dbReference type="Gene3D" id="2.160.20.10">
    <property type="entry name" value="Single-stranded right-handed beta-helix, Pectin lyase-like"/>
    <property type="match status" value="1"/>
</dbReference>
<evidence type="ECO:0000313" key="7">
    <source>
        <dbReference type="EMBL" id="CAD1821834.1"/>
    </source>
</evidence>
<dbReference type="GO" id="GO:0045490">
    <property type="term" value="P:pectin catabolic process"/>
    <property type="evidence" value="ECO:0007669"/>
    <property type="project" value="UniProtKB-UniRule"/>
</dbReference>
<keyword evidence="5" id="KW-0964">Secreted</keyword>
<protein>
    <recommendedName>
        <fullName evidence="5">Pectinesterase</fullName>
        <ecNumber evidence="5">3.1.1.11</ecNumber>
    </recommendedName>
</protein>
<dbReference type="Pfam" id="PF01095">
    <property type="entry name" value="Pectinesterase"/>
    <property type="match status" value="1"/>
</dbReference>
<dbReference type="InterPro" id="IPR012334">
    <property type="entry name" value="Pectin_lyas_fold"/>
</dbReference>
<dbReference type="UniPathway" id="UPA00545">
    <property type="reaction ID" value="UER00823"/>
</dbReference>
<evidence type="ECO:0000259" key="6">
    <source>
        <dbReference type="Pfam" id="PF01095"/>
    </source>
</evidence>
<keyword evidence="3 5" id="KW-0063">Aspartyl esterase</keyword>
<proteinExistence type="predicted"/>
<dbReference type="InterPro" id="IPR018040">
    <property type="entry name" value="Pectinesterase_Tyr_AS"/>
</dbReference>
<organism evidence="7">
    <name type="scientific">Ananas comosus var. bracteatus</name>
    <name type="common">red pineapple</name>
    <dbReference type="NCBI Taxonomy" id="296719"/>
    <lineage>
        <taxon>Eukaryota</taxon>
        <taxon>Viridiplantae</taxon>
        <taxon>Streptophyta</taxon>
        <taxon>Embryophyta</taxon>
        <taxon>Tracheophyta</taxon>
        <taxon>Spermatophyta</taxon>
        <taxon>Magnoliopsida</taxon>
        <taxon>Liliopsida</taxon>
        <taxon>Poales</taxon>
        <taxon>Bromeliaceae</taxon>
        <taxon>Bromelioideae</taxon>
        <taxon>Ananas</taxon>
    </lineage>
</organism>